<dbReference type="EMBL" id="AM905950">
    <property type="protein sequence ID" value="CAP20126.1"/>
    <property type="molecule type" value="Genomic_DNA"/>
</dbReference>
<reference evidence="2" key="1">
    <citation type="journal article" date="2008" name="J. Bacteriol.">
        <title>Genetic and functional properties of the self-transmissible Yersinia enterocolitica plasmid pYE854, which mobilizes the virulence plasmid pYV.</title>
        <authorList>
            <person name="Hammerl J.A."/>
            <person name="Klein I."/>
            <person name="Lanka E."/>
            <person name="Appel B."/>
            <person name="Hertwig S."/>
        </authorList>
    </citation>
    <scope>NUCLEOTIDE SEQUENCE [LARGE SCALE GENOMIC DNA]</scope>
    <source>
        <strain evidence="2">29854</strain>
        <plasmid evidence="2">pYE854</plasmid>
    </source>
</reference>
<organism evidence="2">
    <name type="scientific">Yersinia enterocolitica</name>
    <dbReference type="NCBI Taxonomy" id="630"/>
    <lineage>
        <taxon>Bacteria</taxon>
        <taxon>Pseudomonadati</taxon>
        <taxon>Pseudomonadota</taxon>
        <taxon>Gammaproteobacteria</taxon>
        <taxon>Enterobacterales</taxon>
        <taxon>Yersiniaceae</taxon>
        <taxon>Yersinia</taxon>
    </lineage>
</organism>
<evidence type="ECO:0000313" key="2">
    <source>
        <dbReference type="EMBL" id="CAP20126.1"/>
    </source>
</evidence>
<keyword evidence="2" id="KW-0614">Plasmid</keyword>
<accession>B0RKM0</accession>
<name>B0RKM0_YEREN</name>
<dbReference type="AlphaFoldDB" id="B0RKM0"/>
<keyword evidence="1" id="KW-0472">Membrane</keyword>
<keyword evidence="1" id="KW-0812">Transmembrane</keyword>
<evidence type="ECO:0000256" key="1">
    <source>
        <dbReference type="SAM" id="Phobius"/>
    </source>
</evidence>
<feature type="transmembrane region" description="Helical" evidence="1">
    <location>
        <begin position="68"/>
        <end position="91"/>
    </location>
</feature>
<feature type="transmembrane region" description="Helical" evidence="1">
    <location>
        <begin position="103"/>
        <end position="124"/>
    </location>
</feature>
<proteinExistence type="predicted"/>
<keyword evidence="1" id="KW-1133">Transmembrane helix</keyword>
<geneLocation type="plasmid" evidence="2">
    <name>pYE854</name>
</geneLocation>
<protein>
    <submittedName>
        <fullName evidence="2">Uncharacterized protein</fullName>
    </submittedName>
</protein>
<sequence length="141" mass="15056">MVIDGEAFLFTSSAAFDIASSILFCGELNGLFSESLSVVDELPVVACLRAASCFSFMALCASQLKRSLMLFAFACLITPSTVLFASVSFSIWNSVWNVCALNISVSSIALAIVGMLSCLYSSLVTGKPFPILIRQCKSSRP</sequence>